<organism evidence="2 3">
    <name type="scientific">Candidatus Berkelbacteria bacterium Licking1014_85</name>
    <dbReference type="NCBI Taxonomy" id="2017148"/>
    <lineage>
        <taxon>Bacteria</taxon>
        <taxon>Candidatus Berkelbacteria</taxon>
    </lineage>
</organism>
<dbReference type="EMBL" id="VMGI01000052">
    <property type="protein sequence ID" value="TSC92575.1"/>
    <property type="molecule type" value="Genomic_DNA"/>
</dbReference>
<evidence type="ECO:0000313" key="3">
    <source>
        <dbReference type="Proteomes" id="UP000315589"/>
    </source>
</evidence>
<evidence type="ECO:0000256" key="1">
    <source>
        <dbReference type="SAM" id="Phobius"/>
    </source>
</evidence>
<dbReference type="Proteomes" id="UP000315589">
    <property type="component" value="Unassembled WGS sequence"/>
</dbReference>
<reference evidence="2 3" key="1">
    <citation type="submission" date="2017-07" db="EMBL/GenBank/DDBJ databases">
        <title>Mechanisms for carbon and nitrogen cycling indicate functional differentiation within the Candidate Phyla Radiation.</title>
        <authorList>
            <person name="Danczak R.E."/>
            <person name="Johnston M.D."/>
            <person name="Kenah C."/>
            <person name="Slattery M."/>
            <person name="Wrighton K.C."/>
            <person name="Wilkins M.J."/>
        </authorList>
    </citation>
    <scope>NUCLEOTIDE SEQUENCE [LARGE SCALE GENOMIC DNA]</scope>
    <source>
        <strain evidence="2">Licking1014_85</strain>
    </source>
</reference>
<keyword evidence="1" id="KW-0472">Membrane</keyword>
<sequence length="149" mass="16651">MDENEAYKMVKGRGKKKIGKIILTIFLILIFLGAIASAGWFGKKYYDLKRNPQNADKEEISALKNDVGNLIQIPSEEPTMATVLDKEKLKDQSFFKNAENGDKVLIFTNEKKAILYRPSTKKIIKVGPISYDNSGAQSSNTTTTAMKTK</sequence>
<evidence type="ECO:0000313" key="2">
    <source>
        <dbReference type="EMBL" id="TSC92575.1"/>
    </source>
</evidence>
<keyword evidence="1" id="KW-1133">Transmembrane helix</keyword>
<protein>
    <submittedName>
        <fullName evidence="2">Uncharacterized protein</fullName>
    </submittedName>
</protein>
<name>A0A554LI76_9BACT</name>
<gene>
    <name evidence="2" type="ORF">CEN91_403</name>
</gene>
<proteinExistence type="predicted"/>
<dbReference type="AlphaFoldDB" id="A0A554LI76"/>
<accession>A0A554LI76</accession>
<feature type="transmembrane region" description="Helical" evidence="1">
    <location>
        <begin position="21"/>
        <end position="42"/>
    </location>
</feature>
<comment type="caution">
    <text evidence="2">The sequence shown here is derived from an EMBL/GenBank/DDBJ whole genome shotgun (WGS) entry which is preliminary data.</text>
</comment>
<keyword evidence="1" id="KW-0812">Transmembrane</keyword>